<dbReference type="SUPFAM" id="SSF54001">
    <property type="entry name" value="Cysteine proteinases"/>
    <property type="match status" value="1"/>
</dbReference>
<dbReference type="GO" id="GO:0005737">
    <property type="term" value="C:cytoplasm"/>
    <property type="evidence" value="ECO:0007669"/>
    <property type="project" value="TreeGrafter"/>
</dbReference>
<dbReference type="Pfam" id="PF01841">
    <property type="entry name" value="Transglut_core"/>
    <property type="match status" value="1"/>
</dbReference>
<dbReference type="InterPro" id="IPR052557">
    <property type="entry name" value="CAP/Cytokinesis_protein"/>
</dbReference>
<feature type="region of interest" description="Disordered" evidence="1">
    <location>
        <begin position="45"/>
        <end position="166"/>
    </location>
</feature>
<dbReference type="InterPro" id="IPR038765">
    <property type="entry name" value="Papain-like_cys_pep_sf"/>
</dbReference>
<dbReference type="InterPro" id="IPR002931">
    <property type="entry name" value="Transglutaminase-like"/>
</dbReference>
<evidence type="ECO:0000313" key="4">
    <source>
        <dbReference type="Proteomes" id="UP001218218"/>
    </source>
</evidence>
<feature type="domain" description="Transglutaminase-like" evidence="2">
    <location>
        <begin position="245"/>
        <end position="317"/>
    </location>
</feature>
<dbReference type="PANTHER" id="PTHR46333:SF5">
    <property type="entry name" value="TRANSGLUTAMINASE-LIKE DOMAIN-CONTAINING PROTEIN"/>
    <property type="match status" value="1"/>
</dbReference>
<sequence length="502" mass="55424">MSRPPVPPRRNVPAIPPRESSIEVPAPTGIAARIASLQLDQIARSPLERPAVKRNSSLQAPEKAPPPPPPRRNVPSAPPPRDDSRAQRDAQLAKALSRPPPPPPLPKRADSQPPPLPARSVSTPSVPPRRLPPRLPTPPPEPEYEEEEPEYEEEQEYEQHSDEGYQSQTDSCIKCYDFSAVDAHAALFPRQQVSSIPQLAYDLTAPFESETEKARAIFYWLHCNIVYDCDSFFSGNISASTAESTLQSGLAVCDGYAGMFVSLAEHAGLQAHKVVGHGKGFGYAALGPDEACPPESSNHAWNCVLMDGEWRLLDSCWGAGALMGASYTQRFAPVWFTSTPAEFGRRHFPTDPSYQLISDEDGGPVSWPDYILAPEEPTVYGDFDTQNFMRDLLQPATAEIQSGGWVSFHIFKQCEHMSREIEDNYVYFINAPDDTKTTLEVNAEGGWSANIYMPRGLAGDVSLNFVTKIDNRDAKGLAPQTFKNSIGRKSMAWQGLAKWRLI</sequence>
<proteinExistence type="predicted"/>
<reference evidence="3" key="1">
    <citation type="submission" date="2023-03" db="EMBL/GenBank/DDBJ databases">
        <title>Massive genome expansion in bonnet fungi (Mycena s.s.) driven by repeated elements and novel gene families across ecological guilds.</title>
        <authorList>
            <consortium name="Lawrence Berkeley National Laboratory"/>
            <person name="Harder C.B."/>
            <person name="Miyauchi S."/>
            <person name="Viragh M."/>
            <person name="Kuo A."/>
            <person name="Thoen E."/>
            <person name="Andreopoulos B."/>
            <person name="Lu D."/>
            <person name="Skrede I."/>
            <person name="Drula E."/>
            <person name="Henrissat B."/>
            <person name="Morin E."/>
            <person name="Kohler A."/>
            <person name="Barry K."/>
            <person name="LaButti K."/>
            <person name="Morin E."/>
            <person name="Salamov A."/>
            <person name="Lipzen A."/>
            <person name="Mereny Z."/>
            <person name="Hegedus B."/>
            <person name="Baldrian P."/>
            <person name="Stursova M."/>
            <person name="Weitz H."/>
            <person name="Taylor A."/>
            <person name="Grigoriev I.V."/>
            <person name="Nagy L.G."/>
            <person name="Martin F."/>
            <person name="Kauserud H."/>
        </authorList>
    </citation>
    <scope>NUCLEOTIDE SEQUENCE</scope>
    <source>
        <strain evidence="3">CBHHK002</strain>
    </source>
</reference>
<protein>
    <submittedName>
        <fullName evidence="3">Kyphoscoliosis peptidase</fullName>
    </submittedName>
</protein>
<dbReference type="Gene3D" id="3.10.620.30">
    <property type="match status" value="1"/>
</dbReference>
<dbReference type="PANTHER" id="PTHR46333">
    <property type="entry name" value="CYTOKINESIS PROTEIN 3"/>
    <property type="match status" value="1"/>
</dbReference>
<feature type="compositionally biased region" description="Pro residues" evidence="1">
    <location>
        <begin position="63"/>
        <end position="79"/>
    </location>
</feature>
<feature type="compositionally biased region" description="Pro residues" evidence="1">
    <location>
        <begin position="1"/>
        <end position="16"/>
    </location>
</feature>
<dbReference type="SMART" id="SM00460">
    <property type="entry name" value="TGc"/>
    <property type="match status" value="1"/>
</dbReference>
<comment type="caution">
    <text evidence="3">The sequence shown here is derived from an EMBL/GenBank/DDBJ whole genome shotgun (WGS) entry which is preliminary data.</text>
</comment>
<feature type="compositionally biased region" description="Pro residues" evidence="1">
    <location>
        <begin position="125"/>
        <end position="141"/>
    </location>
</feature>
<dbReference type="EMBL" id="JARIHO010000020">
    <property type="protein sequence ID" value="KAJ7346665.1"/>
    <property type="molecule type" value="Genomic_DNA"/>
</dbReference>
<name>A0AAD6ZZN1_9AGAR</name>
<evidence type="ECO:0000256" key="1">
    <source>
        <dbReference type="SAM" id="MobiDB-lite"/>
    </source>
</evidence>
<feature type="compositionally biased region" description="Acidic residues" evidence="1">
    <location>
        <begin position="142"/>
        <end position="156"/>
    </location>
</feature>
<gene>
    <name evidence="3" type="ORF">DFH08DRAFT_745118</name>
</gene>
<organism evidence="3 4">
    <name type="scientific">Mycena albidolilacea</name>
    <dbReference type="NCBI Taxonomy" id="1033008"/>
    <lineage>
        <taxon>Eukaryota</taxon>
        <taxon>Fungi</taxon>
        <taxon>Dikarya</taxon>
        <taxon>Basidiomycota</taxon>
        <taxon>Agaricomycotina</taxon>
        <taxon>Agaricomycetes</taxon>
        <taxon>Agaricomycetidae</taxon>
        <taxon>Agaricales</taxon>
        <taxon>Marasmiineae</taxon>
        <taxon>Mycenaceae</taxon>
        <taxon>Mycena</taxon>
    </lineage>
</organism>
<evidence type="ECO:0000313" key="3">
    <source>
        <dbReference type="EMBL" id="KAJ7346665.1"/>
    </source>
</evidence>
<dbReference type="AlphaFoldDB" id="A0AAD6ZZN1"/>
<evidence type="ECO:0000259" key="2">
    <source>
        <dbReference type="SMART" id="SM00460"/>
    </source>
</evidence>
<feature type="region of interest" description="Disordered" evidence="1">
    <location>
        <begin position="1"/>
        <end position="27"/>
    </location>
</feature>
<keyword evidence="4" id="KW-1185">Reference proteome</keyword>
<feature type="compositionally biased region" description="Pro residues" evidence="1">
    <location>
        <begin position="98"/>
        <end position="117"/>
    </location>
</feature>
<accession>A0AAD6ZZN1</accession>
<dbReference type="Proteomes" id="UP001218218">
    <property type="component" value="Unassembled WGS sequence"/>
</dbReference>